<proteinExistence type="predicted"/>
<protein>
    <submittedName>
        <fullName evidence="1">Uncharacterized protein</fullName>
    </submittedName>
</protein>
<keyword evidence="2" id="KW-1185">Reference proteome</keyword>
<sequence length="88" mass="9554">MENTTPPTLDQVITALQKTFSRVSRDTGTVDEAQAKCFLTGNVAFQLGLKAEYGEGHHLFIKPTGTLDLTISGTIQTDVRVKEEEDGA</sequence>
<dbReference type="KEGG" id="scor:J3U87_11440"/>
<evidence type="ECO:0000313" key="1">
    <source>
        <dbReference type="EMBL" id="QTD53065.1"/>
    </source>
</evidence>
<evidence type="ECO:0000313" key="2">
    <source>
        <dbReference type="Proteomes" id="UP000663929"/>
    </source>
</evidence>
<dbReference type="EMBL" id="CP071793">
    <property type="protein sequence ID" value="QTD53065.1"/>
    <property type="molecule type" value="Genomic_DNA"/>
</dbReference>
<dbReference type="RefSeq" id="WP_237383163.1">
    <property type="nucleotide sequence ID" value="NZ_CP071793.1"/>
</dbReference>
<dbReference type="AlphaFoldDB" id="A0A8A4U2V3"/>
<accession>A0A8A4U2V3</accession>
<reference evidence="1" key="1">
    <citation type="submission" date="2021-03" db="EMBL/GenBank/DDBJ databases">
        <title>Acanthopleuribacteraceae sp. M133.</title>
        <authorList>
            <person name="Wang G."/>
        </authorList>
    </citation>
    <scope>NUCLEOTIDE SEQUENCE</scope>
    <source>
        <strain evidence="1">M133</strain>
    </source>
</reference>
<organism evidence="1 2">
    <name type="scientific">Sulfidibacter corallicola</name>
    <dbReference type="NCBI Taxonomy" id="2818388"/>
    <lineage>
        <taxon>Bacteria</taxon>
        <taxon>Pseudomonadati</taxon>
        <taxon>Acidobacteriota</taxon>
        <taxon>Holophagae</taxon>
        <taxon>Acanthopleuribacterales</taxon>
        <taxon>Acanthopleuribacteraceae</taxon>
        <taxon>Sulfidibacter</taxon>
    </lineage>
</organism>
<gene>
    <name evidence="1" type="ORF">J3U87_11440</name>
</gene>
<dbReference type="Proteomes" id="UP000663929">
    <property type="component" value="Chromosome"/>
</dbReference>
<name>A0A8A4U2V3_SULCO</name>